<dbReference type="Proteomes" id="UP001196413">
    <property type="component" value="Unassembled WGS sequence"/>
</dbReference>
<sequence>MWCDHGVAYDKGKPSHYRAWTSRHTRWSAFEGHFMASSERLQGAVATFQDEVVEFRDRKSFYLLSPQPVTNEAYRIVSGAHDYSGGPSPMGSI</sequence>
<reference evidence="1" key="1">
    <citation type="submission" date="2021-06" db="EMBL/GenBank/DDBJ databases">
        <title>Parelaphostrongylus tenuis whole genome reference sequence.</title>
        <authorList>
            <person name="Garwood T.J."/>
            <person name="Larsen P.A."/>
            <person name="Fountain-Jones N.M."/>
            <person name="Garbe J.R."/>
            <person name="Macchietto M.G."/>
            <person name="Kania S.A."/>
            <person name="Gerhold R.W."/>
            <person name="Richards J.E."/>
            <person name="Wolf T.M."/>
        </authorList>
    </citation>
    <scope>NUCLEOTIDE SEQUENCE</scope>
    <source>
        <strain evidence="1">MNPRO001-30</strain>
        <tissue evidence="1">Meninges</tissue>
    </source>
</reference>
<proteinExistence type="predicted"/>
<keyword evidence="2" id="KW-1185">Reference proteome</keyword>
<comment type="caution">
    <text evidence="1">The sequence shown here is derived from an EMBL/GenBank/DDBJ whole genome shotgun (WGS) entry which is preliminary data.</text>
</comment>
<organism evidence="1 2">
    <name type="scientific">Parelaphostrongylus tenuis</name>
    <name type="common">Meningeal worm</name>
    <dbReference type="NCBI Taxonomy" id="148309"/>
    <lineage>
        <taxon>Eukaryota</taxon>
        <taxon>Metazoa</taxon>
        <taxon>Ecdysozoa</taxon>
        <taxon>Nematoda</taxon>
        <taxon>Chromadorea</taxon>
        <taxon>Rhabditida</taxon>
        <taxon>Rhabditina</taxon>
        <taxon>Rhabditomorpha</taxon>
        <taxon>Strongyloidea</taxon>
        <taxon>Metastrongylidae</taxon>
        <taxon>Parelaphostrongylus</taxon>
    </lineage>
</organism>
<evidence type="ECO:0000313" key="1">
    <source>
        <dbReference type="EMBL" id="KAJ1362768.1"/>
    </source>
</evidence>
<evidence type="ECO:0000313" key="2">
    <source>
        <dbReference type="Proteomes" id="UP001196413"/>
    </source>
</evidence>
<dbReference type="EMBL" id="JAHQIW010004525">
    <property type="protein sequence ID" value="KAJ1362768.1"/>
    <property type="molecule type" value="Genomic_DNA"/>
</dbReference>
<accession>A0AAD5MU52</accession>
<protein>
    <submittedName>
        <fullName evidence="1">Uncharacterized protein</fullName>
    </submittedName>
</protein>
<name>A0AAD5MU52_PARTN</name>
<gene>
    <name evidence="1" type="ORF">KIN20_022441</name>
</gene>
<dbReference type="AlphaFoldDB" id="A0AAD5MU52"/>